<evidence type="ECO:0000313" key="2">
    <source>
        <dbReference type="Proteomes" id="UP000676336"/>
    </source>
</evidence>
<dbReference type="EMBL" id="CAJOBI010134187">
    <property type="protein sequence ID" value="CAF4738330.1"/>
    <property type="molecule type" value="Genomic_DNA"/>
</dbReference>
<name>A0A8S3APZ5_9BILA</name>
<accession>A0A8S3APZ5</accession>
<proteinExistence type="predicted"/>
<dbReference type="Proteomes" id="UP000676336">
    <property type="component" value="Unassembled WGS sequence"/>
</dbReference>
<protein>
    <submittedName>
        <fullName evidence="1">Uncharacterized protein</fullName>
    </submittedName>
</protein>
<feature type="non-terminal residue" evidence="1">
    <location>
        <position position="1"/>
    </location>
</feature>
<reference evidence="1" key="1">
    <citation type="submission" date="2021-02" db="EMBL/GenBank/DDBJ databases">
        <authorList>
            <person name="Nowell W R."/>
        </authorList>
    </citation>
    <scope>NUCLEOTIDE SEQUENCE</scope>
</reference>
<gene>
    <name evidence="1" type="ORF">SMN809_LOCUS44599</name>
</gene>
<sequence length="48" mass="5554">NKQQRQQQNTQRLQRPVFSLTLLSTYSNNARINLTMAIINEPNASVPR</sequence>
<dbReference type="AlphaFoldDB" id="A0A8S3APZ5"/>
<organism evidence="1 2">
    <name type="scientific">Rotaria magnacalcarata</name>
    <dbReference type="NCBI Taxonomy" id="392030"/>
    <lineage>
        <taxon>Eukaryota</taxon>
        <taxon>Metazoa</taxon>
        <taxon>Spiralia</taxon>
        <taxon>Gnathifera</taxon>
        <taxon>Rotifera</taxon>
        <taxon>Eurotatoria</taxon>
        <taxon>Bdelloidea</taxon>
        <taxon>Philodinida</taxon>
        <taxon>Philodinidae</taxon>
        <taxon>Rotaria</taxon>
    </lineage>
</organism>
<evidence type="ECO:0000313" key="1">
    <source>
        <dbReference type="EMBL" id="CAF4738330.1"/>
    </source>
</evidence>
<comment type="caution">
    <text evidence="1">The sequence shown here is derived from an EMBL/GenBank/DDBJ whole genome shotgun (WGS) entry which is preliminary data.</text>
</comment>